<dbReference type="AlphaFoldDB" id="A0A7X3LJ00"/>
<dbReference type="PANTHER" id="PTHR30313">
    <property type="entry name" value="DNA PRIMASE"/>
    <property type="match status" value="1"/>
</dbReference>
<dbReference type="SUPFAM" id="SSF56731">
    <property type="entry name" value="DNA primase core"/>
    <property type="match status" value="1"/>
</dbReference>
<comment type="caution">
    <text evidence="1">The sequence shown here is derived from an EMBL/GenBank/DDBJ whole genome shotgun (WGS) entry which is preliminary data.</text>
</comment>
<dbReference type="EMBL" id="WUBI01000002">
    <property type="protein sequence ID" value="MWV44839.1"/>
    <property type="molecule type" value="Genomic_DNA"/>
</dbReference>
<dbReference type="Gene3D" id="3.40.1360.10">
    <property type="match status" value="1"/>
</dbReference>
<protein>
    <submittedName>
        <fullName evidence="1">DNA primase</fullName>
    </submittedName>
</protein>
<dbReference type="GO" id="GO:0006269">
    <property type="term" value="P:DNA replication, synthesis of primer"/>
    <property type="evidence" value="ECO:0007669"/>
    <property type="project" value="TreeGrafter"/>
</dbReference>
<dbReference type="Proteomes" id="UP000460318">
    <property type="component" value="Unassembled WGS sequence"/>
</dbReference>
<gene>
    <name evidence="1" type="ORF">GRF59_14555</name>
</gene>
<dbReference type="PANTHER" id="PTHR30313:SF2">
    <property type="entry name" value="DNA PRIMASE"/>
    <property type="match status" value="1"/>
</dbReference>
<evidence type="ECO:0000313" key="2">
    <source>
        <dbReference type="Proteomes" id="UP000460318"/>
    </source>
</evidence>
<proteinExistence type="predicted"/>
<dbReference type="GO" id="GO:0005737">
    <property type="term" value="C:cytoplasm"/>
    <property type="evidence" value="ECO:0007669"/>
    <property type="project" value="TreeGrafter"/>
</dbReference>
<name>A0A7X3LJ00_9BACL</name>
<organism evidence="1 2">
    <name type="scientific">Paenibacillus dendrobii</name>
    <dbReference type="NCBI Taxonomy" id="2691084"/>
    <lineage>
        <taxon>Bacteria</taxon>
        <taxon>Bacillati</taxon>
        <taxon>Bacillota</taxon>
        <taxon>Bacilli</taxon>
        <taxon>Bacillales</taxon>
        <taxon>Paenibacillaceae</taxon>
        <taxon>Paenibacillus</taxon>
    </lineage>
</organism>
<reference evidence="1 2" key="1">
    <citation type="submission" date="2019-12" db="EMBL/GenBank/DDBJ databases">
        <title>Paenibacillus sp. nov., an endophytic bacterium isolated from the stem of Dendrobium.</title>
        <authorList>
            <person name="Zhao R."/>
        </authorList>
    </citation>
    <scope>NUCLEOTIDE SEQUENCE [LARGE SCALE GENOMIC DNA]</scope>
    <source>
        <strain evidence="1 2">HJL G12</strain>
    </source>
</reference>
<accession>A0A7X3LJ00</accession>
<evidence type="ECO:0000313" key="1">
    <source>
        <dbReference type="EMBL" id="MWV44839.1"/>
    </source>
</evidence>
<dbReference type="RefSeq" id="WP_160498450.1">
    <property type="nucleotide sequence ID" value="NZ_WUBI01000002.1"/>
</dbReference>
<dbReference type="InterPro" id="IPR050219">
    <property type="entry name" value="DnaG_primase"/>
</dbReference>
<keyword evidence="2" id="KW-1185">Reference proteome</keyword>
<sequence>MSDSLKQLKERIYNEGTIGLLLEELGCTDIKIKSGRSTDDLVTARLPGSSNSRGAQIYLNPSLHTELVGEGISGDIYSLVGFIIYDCRNFDDVKTKLYQLKTFICNALGYENVGNLADDKPKTDWNWWLRDIQKQRPREYEITENPVLSQEILNEFVPYGWLEWHNEGIDILTQKEFGIGYHILTDRVTIPIHNAKGELIGIKGRYTGSNIETKNHKKYNYIFSCSKAIELFNLHRAIPYIRETKTVYILEGAKSCMKLWAWGIKNSVSIEGDKLSPVQVKILKELGIEIEYIFAWDKGKDEGFVKNQIRQMKGRRVYYLYDTNDLLEDKQSPVDKGIYVWEDLLDKDKHAFKPE</sequence>